<evidence type="ECO:0000256" key="1">
    <source>
        <dbReference type="SAM" id="Phobius"/>
    </source>
</evidence>
<reference evidence="3" key="1">
    <citation type="submission" date="2020-01" db="EMBL/GenBank/DDBJ databases">
        <authorList>
            <consortium name="DOE Joint Genome Institute"/>
            <person name="Haridas S."/>
            <person name="Albert R."/>
            <person name="Binder M."/>
            <person name="Bloem J."/>
            <person name="Labutti K."/>
            <person name="Salamov A."/>
            <person name="Andreopoulos B."/>
            <person name="Baker S.E."/>
            <person name="Barry K."/>
            <person name="Bills G."/>
            <person name="Bluhm B.H."/>
            <person name="Cannon C."/>
            <person name="Castanera R."/>
            <person name="Culley D.E."/>
            <person name="Daum C."/>
            <person name="Ezra D."/>
            <person name="Gonzalez J.B."/>
            <person name="Henrissat B."/>
            <person name="Kuo A."/>
            <person name="Liang C."/>
            <person name="Lipzen A."/>
            <person name="Lutzoni F."/>
            <person name="Magnuson J."/>
            <person name="Mondo S."/>
            <person name="Nolan M."/>
            <person name="Ohm R."/>
            <person name="Pangilinan J."/>
            <person name="Park H.-J."/>
            <person name="Ramirez L."/>
            <person name="Alfaro M."/>
            <person name="Sun H."/>
            <person name="Tritt A."/>
            <person name="Yoshinaga Y."/>
            <person name="Zwiers L.-H."/>
            <person name="Turgeon B.G."/>
            <person name="Goodwin S.B."/>
            <person name="Spatafora J.W."/>
            <person name="Crous P.W."/>
            <person name="Grigoriev I.V."/>
        </authorList>
    </citation>
    <scope>NUCLEOTIDE SEQUENCE</scope>
    <source>
        <strain evidence="3">CBS 342.82</strain>
    </source>
</reference>
<evidence type="ECO:0000313" key="2">
    <source>
        <dbReference type="Proteomes" id="UP000504637"/>
    </source>
</evidence>
<name>A0A6J3MII6_9PEZI</name>
<keyword evidence="1" id="KW-0812">Transmembrane</keyword>
<gene>
    <name evidence="3" type="ORF">K489DRAFT_25622</name>
</gene>
<dbReference type="GeneID" id="54357804"/>
<reference evidence="3" key="2">
    <citation type="submission" date="2020-04" db="EMBL/GenBank/DDBJ databases">
        <authorList>
            <consortium name="NCBI Genome Project"/>
        </authorList>
    </citation>
    <scope>NUCLEOTIDE SEQUENCE</scope>
    <source>
        <strain evidence="3">CBS 342.82</strain>
    </source>
</reference>
<evidence type="ECO:0000313" key="3">
    <source>
        <dbReference type="RefSeq" id="XP_033464772.1"/>
    </source>
</evidence>
<reference evidence="3" key="3">
    <citation type="submission" date="2025-08" db="UniProtKB">
        <authorList>
            <consortium name="RefSeq"/>
        </authorList>
    </citation>
    <scope>IDENTIFICATION</scope>
    <source>
        <strain evidence="3">CBS 342.82</strain>
    </source>
</reference>
<proteinExistence type="predicted"/>
<dbReference type="OrthoDB" id="2386090at2759"/>
<organism evidence="3">
    <name type="scientific">Dissoconium aciculare CBS 342.82</name>
    <dbReference type="NCBI Taxonomy" id="1314786"/>
    <lineage>
        <taxon>Eukaryota</taxon>
        <taxon>Fungi</taxon>
        <taxon>Dikarya</taxon>
        <taxon>Ascomycota</taxon>
        <taxon>Pezizomycotina</taxon>
        <taxon>Dothideomycetes</taxon>
        <taxon>Dothideomycetidae</taxon>
        <taxon>Mycosphaerellales</taxon>
        <taxon>Dissoconiaceae</taxon>
        <taxon>Dissoconium</taxon>
    </lineage>
</organism>
<dbReference type="RefSeq" id="XP_033464772.1">
    <property type="nucleotide sequence ID" value="XM_033600005.1"/>
</dbReference>
<feature type="transmembrane region" description="Helical" evidence="1">
    <location>
        <begin position="98"/>
        <end position="118"/>
    </location>
</feature>
<protein>
    <submittedName>
        <fullName evidence="3">Uncharacterized protein</fullName>
    </submittedName>
</protein>
<dbReference type="Proteomes" id="UP000504637">
    <property type="component" value="Unplaced"/>
</dbReference>
<dbReference type="AlphaFoldDB" id="A0A6J3MII6"/>
<keyword evidence="1" id="KW-0472">Membrane</keyword>
<feature type="transmembrane region" description="Helical" evidence="1">
    <location>
        <begin position="72"/>
        <end position="92"/>
    </location>
</feature>
<feature type="transmembrane region" description="Helical" evidence="1">
    <location>
        <begin position="12"/>
        <end position="30"/>
    </location>
</feature>
<accession>A0A6J3MII6</accession>
<keyword evidence="1" id="KW-1133">Transmembrane helix</keyword>
<keyword evidence="2" id="KW-1185">Reference proteome</keyword>
<sequence length="281" mass="31482">MSSHMQLHAEDAYLHHAGLATKIALFLLAARPRPYHDGRAVLQGGLKKLLPELLNVYRAGTYATVAVGIGRAFAWLTFIGVEILGLPAVFFAADVSNWMLPLVLVGGPVPMIVTSLATGPMIHDVTIKLPDSARRSKDALKSFVKRLPPDTVVRASYMRWMPWPRSSDMKLRDLRRIQPSWKRGIANLEHLPGSMKGQKKNPFYWFAYTNWGKYYINREQSKDMSASPGVWNTIWNQIPEADSKSELEEIQKAEASPVAMANRPARHEAKAFAVPLPSVKR</sequence>